<evidence type="ECO:0000256" key="3">
    <source>
        <dbReference type="ARBA" id="ARBA00022777"/>
    </source>
</evidence>
<dbReference type="GO" id="GO:0005829">
    <property type="term" value="C:cytosol"/>
    <property type="evidence" value="ECO:0007669"/>
    <property type="project" value="TreeGrafter"/>
</dbReference>
<organism evidence="5">
    <name type="scientific">uncultured bacterium Lq_025_E06</name>
    <dbReference type="NCBI Taxonomy" id="1489290"/>
    <lineage>
        <taxon>Bacteria</taxon>
        <taxon>environmental samples</taxon>
    </lineage>
</organism>
<dbReference type="InterPro" id="IPR012893">
    <property type="entry name" value="HipA-like_C"/>
</dbReference>
<evidence type="ECO:0000313" key="5">
    <source>
        <dbReference type="EMBL" id="AIF26288.1"/>
    </source>
</evidence>
<dbReference type="AlphaFoldDB" id="A0A0B4N1X7"/>
<accession>A0A0B4N1X7</accession>
<reference evidence="5" key="1">
    <citation type="submission" date="2014-03" db="EMBL/GenBank/DDBJ databases">
        <title>A sequence of cellulolytic fosmid clone of goat rumen metagenome.</title>
        <authorList>
            <person name="Lee K.-T."/>
            <person name="Kim J.-Y."/>
            <person name="Kim Y.-J."/>
            <person name="Ahn J.-H."/>
            <person name="Park M.-N."/>
            <person name="Kim J.-H."/>
            <person name="Kim T.-H."/>
        </authorList>
    </citation>
    <scope>NUCLEOTIDE SEQUENCE</scope>
</reference>
<evidence type="ECO:0000256" key="2">
    <source>
        <dbReference type="ARBA" id="ARBA00022679"/>
    </source>
</evidence>
<dbReference type="PANTHER" id="PTHR37419:SF8">
    <property type="entry name" value="TOXIN YJJJ"/>
    <property type="match status" value="1"/>
</dbReference>
<evidence type="ECO:0000256" key="1">
    <source>
        <dbReference type="ARBA" id="ARBA00010164"/>
    </source>
</evidence>
<dbReference type="GO" id="GO:0004674">
    <property type="term" value="F:protein serine/threonine kinase activity"/>
    <property type="evidence" value="ECO:0007669"/>
    <property type="project" value="TreeGrafter"/>
</dbReference>
<protein>
    <submittedName>
        <fullName evidence="5">Putative hipA-like C-terminal domain protein</fullName>
    </submittedName>
</protein>
<dbReference type="Gene3D" id="1.10.1070.20">
    <property type="match status" value="1"/>
</dbReference>
<keyword evidence="2" id="KW-0808">Transferase</keyword>
<evidence type="ECO:0000259" key="4">
    <source>
        <dbReference type="Pfam" id="PF07804"/>
    </source>
</evidence>
<dbReference type="PANTHER" id="PTHR37419">
    <property type="entry name" value="SERINE/THREONINE-PROTEIN KINASE TOXIN HIPA"/>
    <property type="match status" value="1"/>
</dbReference>
<name>A0A0B4N1X7_9BACT</name>
<dbReference type="EMBL" id="KJ631405">
    <property type="protein sequence ID" value="AIF26288.1"/>
    <property type="molecule type" value="Genomic_DNA"/>
</dbReference>
<sequence>MYSIEILAAFDFLGKETKVGTLEYERVKGNASYRFFYEKAFLSAFPKVNLSTDIGRFLGVQAASGNLFSFLGDALPDRWGRALIDKKEHMEAMRRHRLPRTFDDFGYLVRIDDFSRMGALRLKHNGKYLGQDNGQENVPPIAELETFIREAQLFEEAERKSQPIQETWLKNLWKHGSSLGGARPKLNIIDTDGSLLIAKIPSVKDTYDIGLWEHFACILAKKAGIKTAESRVLRVGPTPYHTLLSKRFDRDAGKRIHFASSLTLTGLRDGAGATDGKGYIDIADAMAGDIGINSLSRNTSELFRRIVYNILIGNHDDHFRNHGFLLRPDGWELSPAYDLNPTLEKTQVLAISPYSNQSSIRELYDSSDYYLLTKKEAEEIIEEVTKAVEQWRQVAKDIKISPAEQERFSGRFEWALEQTRDFSIYRKEPHGS</sequence>
<proteinExistence type="inferred from homology"/>
<keyword evidence="3" id="KW-0418">Kinase</keyword>
<feature type="domain" description="HipA-like C-terminal" evidence="4">
    <location>
        <begin position="177"/>
        <end position="391"/>
    </location>
</feature>
<dbReference type="Pfam" id="PF07804">
    <property type="entry name" value="HipA_C"/>
    <property type="match status" value="1"/>
</dbReference>
<comment type="similarity">
    <text evidence="1">Belongs to the HipA Ser/Thr kinase family.</text>
</comment>
<dbReference type="InterPro" id="IPR052028">
    <property type="entry name" value="HipA_Ser/Thr_kinase"/>
</dbReference>